<organism evidence="2 3">
    <name type="scientific">Trichonephila inaurata madagascariensis</name>
    <dbReference type="NCBI Taxonomy" id="2747483"/>
    <lineage>
        <taxon>Eukaryota</taxon>
        <taxon>Metazoa</taxon>
        <taxon>Ecdysozoa</taxon>
        <taxon>Arthropoda</taxon>
        <taxon>Chelicerata</taxon>
        <taxon>Arachnida</taxon>
        <taxon>Araneae</taxon>
        <taxon>Araneomorphae</taxon>
        <taxon>Entelegynae</taxon>
        <taxon>Araneoidea</taxon>
        <taxon>Nephilidae</taxon>
        <taxon>Trichonephila</taxon>
        <taxon>Trichonephila inaurata</taxon>
    </lineage>
</organism>
<comment type="caution">
    <text evidence="2">The sequence shown here is derived from an EMBL/GenBank/DDBJ whole genome shotgun (WGS) entry which is preliminary data.</text>
</comment>
<proteinExistence type="predicted"/>
<accession>A0A8X7CB63</accession>
<evidence type="ECO:0000313" key="3">
    <source>
        <dbReference type="Proteomes" id="UP000886998"/>
    </source>
</evidence>
<sequence length="137" mass="15942">MTNASAEVTDFDLNDFTKVHRKVRFCSKLFKDLKGRFHREYLRLLDQKRSKPVSHKMKVVEIVIVENPNKMLYWPLAKVLELLPRWDGKARSLRLKCGKREEEKISPEELPIAAVGMQKVPESSTKSEVPVAYTDQE</sequence>
<gene>
    <name evidence="2" type="ORF">TNIN_215841</name>
</gene>
<feature type="domain" description="DUF5641" evidence="1">
    <location>
        <begin position="26"/>
        <end position="100"/>
    </location>
</feature>
<reference evidence="2" key="1">
    <citation type="submission" date="2020-08" db="EMBL/GenBank/DDBJ databases">
        <title>Multicomponent nature underlies the extraordinary mechanical properties of spider dragline silk.</title>
        <authorList>
            <person name="Kono N."/>
            <person name="Nakamura H."/>
            <person name="Mori M."/>
            <person name="Yoshida Y."/>
            <person name="Ohtoshi R."/>
            <person name="Malay A.D."/>
            <person name="Moran D.A.P."/>
            <person name="Tomita M."/>
            <person name="Numata K."/>
            <person name="Arakawa K."/>
        </authorList>
    </citation>
    <scope>NUCLEOTIDE SEQUENCE</scope>
</reference>
<evidence type="ECO:0000259" key="1">
    <source>
        <dbReference type="Pfam" id="PF18701"/>
    </source>
</evidence>
<name>A0A8X7CB63_9ARAC</name>
<dbReference type="AlphaFoldDB" id="A0A8X7CB63"/>
<protein>
    <recommendedName>
        <fullName evidence="1">DUF5641 domain-containing protein</fullName>
    </recommendedName>
</protein>
<dbReference type="EMBL" id="BMAV01015470">
    <property type="protein sequence ID" value="GFY64909.1"/>
    <property type="molecule type" value="Genomic_DNA"/>
</dbReference>
<dbReference type="OrthoDB" id="6423385at2759"/>
<evidence type="ECO:0000313" key="2">
    <source>
        <dbReference type="EMBL" id="GFY64909.1"/>
    </source>
</evidence>
<dbReference type="Proteomes" id="UP000886998">
    <property type="component" value="Unassembled WGS sequence"/>
</dbReference>
<keyword evidence="3" id="KW-1185">Reference proteome</keyword>
<dbReference type="Pfam" id="PF18701">
    <property type="entry name" value="DUF5641"/>
    <property type="match status" value="1"/>
</dbReference>
<dbReference type="InterPro" id="IPR040676">
    <property type="entry name" value="DUF5641"/>
</dbReference>